<name>A0ABV5XFK5_9NOCA</name>
<dbReference type="Gene3D" id="3.40.50.720">
    <property type="entry name" value="NAD(P)-binding Rossmann-like Domain"/>
    <property type="match status" value="1"/>
</dbReference>
<dbReference type="SUPFAM" id="SSF51735">
    <property type="entry name" value="NAD(P)-binding Rossmann-fold domains"/>
    <property type="match status" value="1"/>
</dbReference>
<dbReference type="Pfam" id="PF00106">
    <property type="entry name" value="adh_short"/>
    <property type="match status" value="1"/>
</dbReference>
<dbReference type="PRINTS" id="PR00081">
    <property type="entry name" value="GDHRDH"/>
</dbReference>
<keyword evidence="3" id="KW-1185">Reference proteome</keyword>
<dbReference type="RefSeq" id="WP_350491491.1">
    <property type="nucleotide sequence ID" value="NZ_JBHMAS010000039.1"/>
</dbReference>
<dbReference type="InterPro" id="IPR036291">
    <property type="entry name" value="NAD(P)-bd_dom_sf"/>
</dbReference>
<dbReference type="EMBL" id="JBHMAS010000039">
    <property type="protein sequence ID" value="MFB9781258.1"/>
    <property type="molecule type" value="Genomic_DNA"/>
</dbReference>
<evidence type="ECO:0000256" key="1">
    <source>
        <dbReference type="ARBA" id="ARBA00006484"/>
    </source>
</evidence>
<evidence type="ECO:0000313" key="3">
    <source>
        <dbReference type="Proteomes" id="UP001589587"/>
    </source>
</evidence>
<accession>A0ABV5XFK5</accession>
<dbReference type="Pfam" id="PF13561">
    <property type="entry name" value="adh_short_C2"/>
    <property type="match status" value="1"/>
</dbReference>
<dbReference type="CDD" id="cd05233">
    <property type="entry name" value="SDR_c"/>
    <property type="match status" value="1"/>
</dbReference>
<evidence type="ECO:0000313" key="2">
    <source>
        <dbReference type="EMBL" id="MFB9781258.1"/>
    </source>
</evidence>
<comment type="similarity">
    <text evidence="1">Belongs to the short-chain dehydrogenases/reductases (SDR) family.</text>
</comment>
<sequence length="284" mass="29891">MNTDPKGRPDMPLALVTGGGGISLAAARRLGRSHRIVLASDSASKNAARLATLLEDGVDAVAAECDMTDPVSVAALKKFVAVHGPLRTLVHVAALSPTMGDWRDLFAVNLVGSALVEQACLELATEGSAAVFVASSAGYLAAPPVPEVVAVLDDPMAPDFLARLDAVVESEERTSLHAYRLSKFALRRMCRFRATAWGVKGARIVSMSPGSIATPMGTRELTGPNREVKLDLMRKLPIQRVGTMAETADAIEFLVSDRASYITGTDLLVDGGLVAGTRPDLSLT</sequence>
<protein>
    <submittedName>
        <fullName evidence="2">SDR family oxidoreductase</fullName>
    </submittedName>
</protein>
<comment type="caution">
    <text evidence="2">The sequence shown here is derived from an EMBL/GenBank/DDBJ whole genome shotgun (WGS) entry which is preliminary data.</text>
</comment>
<dbReference type="InterPro" id="IPR002347">
    <property type="entry name" value="SDR_fam"/>
</dbReference>
<gene>
    <name evidence="2" type="ORF">ACFFQ6_16305</name>
</gene>
<organism evidence="2 3">
    <name type="scientific">Rhodococcus baikonurensis</name>
    <dbReference type="NCBI Taxonomy" id="172041"/>
    <lineage>
        <taxon>Bacteria</taxon>
        <taxon>Bacillati</taxon>
        <taxon>Actinomycetota</taxon>
        <taxon>Actinomycetes</taxon>
        <taxon>Mycobacteriales</taxon>
        <taxon>Nocardiaceae</taxon>
        <taxon>Rhodococcus</taxon>
        <taxon>Rhodococcus erythropolis group</taxon>
    </lineage>
</organism>
<dbReference type="Proteomes" id="UP001589587">
    <property type="component" value="Unassembled WGS sequence"/>
</dbReference>
<reference evidence="2 3" key="1">
    <citation type="submission" date="2024-09" db="EMBL/GenBank/DDBJ databases">
        <authorList>
            <person name="Sun Q."/>
            <person name="Mori K."/>
        </authorList>
    </citation>
    <scope>NUCLEOTIDE SEQUENCE [LARGE SCALE GENOMIC DNA]</scope>
    <source>
        <strain evidence="2 3">JCM 11411</strain>
    </source>
</reference>
<proteinExistence type="inferred from homology"/>
<dbReference type="PANTHER" id="PTHR42760">
    <property type="entry name" value="SHORT-CHAIN DEHYDROGENASES/REDUCTASES FAMILY MEMBER"/>
    <property type="match status" value="1"/>
</dbReference>